<gene>
    <name evidence="1" type="ORF">BC6307_21090</name>
</gene>
<evidence type="ECO:0000313" key="1">
    <source>
        <dbReference type="EMBL" id="AST93584.1"/>
    </source>
</evidence>
<accession>A0A223KW43</accession>
<keyword evidence="2" id="KW-1185">Reference proteome</keyword>
<dbReference type="EMBL" id="CP018866">
    <property type="protein sequence ID" value="AST93584.1"/>
    <property type="molecule type" value="Genomic_DNA"/>
</dbReference>
<evidence type="ECO:0000313" key="2">
    <source>
        <dbReference type="Proteomes" id="UP000215224"/>
    </source>
</evidence>
<reference evidence="1 2" key="1">
    <citation type="submission" date="2016-12" db="EMBL/GenBank/DDBJ databases">
        <title>The whole genome sequencing and assembly of Bacillus cohnii DSM 6307T strain.</title>
        <authorList>
            <person name="Lee Y.-J."/>
            <person name="Yi H."/>
            <person name="Bahn Y.-S."/>
            <person name="Kim J.F."/>
            <person name="Lee D.-W."/>
        </authorList>
    </citation>
    <scope>NUCLEOTIDE SEQUENCE [LARGE SCALE GENOMIC DNA]</scope>
    <source>
        <strain evidence="1 2">DSM 6307</strain>
    </source>
</reference>
<dbReference type="STRING" id="1314751.GCA_001591425_01904"/>
<dbReference type="AlphaFoldDB" id="A0A223KW43"/>
<organism evidence="1 2">
    <name type="scientific">Sutcliffiella cohnii</name>
    <dbReference type="NCBI Taxonomy" id="33932"/>
    <lineage>
        <taxon>Bacteria</taxon>
        <taxon>Bacillati</taxon>
        <taxon>Bacillota</taxon>
        <taxon>Bacilli</taxon>
        <taxon>Bacillales</taxon>
        <taxon>Bacillaceae</taxon>
        <taxon>Sutcliffiella</taxon>
    </lineage>
</organism>
<dbReference type="Proteomes" id="UP000215224">
    <property type="component" value="Chromosome"/>
</dbReference>
<dbReference type="RefSeq" id="WP_066415154.1">
    <property type="nucleotide sequence ID" value="NZ_CP018866.1"/>
</dbReference>
<dbReference type="KEGG" id="bcoh:BC6307_21090"/>
<protein>
    <submittedName>
        <fullName evidence="1">Uncharacterized protein</fullName>
    </submittedName>
</protein>
<sequence>MELKLIDSNTTPHAGYGAGSGEVIKEEYQCPCGHAKVIYEKDAIPGFRDSDIWCTCKECNDKYEFRRGVAYER</sequence>
<proteinExistence type="predicted"/>
<name>A0A223KW43_9BACI</name>